<dbReference type="EMBL" id="HBED01003997">
    <property type="protein sequence ID" value="CAD8294363.1"/>
    <property type="molecule type" value="Transcribed_RNA"/>
</dbReference>
<protein>
    <submittedName>
        <fullName evidence="1">Uncharacterized protein</fullName>
    </submittedName>
</protein>
<name>A0A7R9VFU6_9STRA</name>
<reference evidence="1" key="1">
    <citation type="submission" date="2021-01" db="EMBL/GenBank/DDBJ databases">
        <authorList>
            <person name="Corre E."/>
            <person name="Pelletier E."/>
            <person name="Niang G."/>
            <person name="Scheremetjew M."/>
            <person name="Finn R."/>
            <person name="Kale V."/>
            <person name="Holt S."/>
            <person name="Cochrane G."/>
            <person name="Meng A."/>
            <person name="Brown T."/>
            <person name="Cohen L."/>
        </authorList>
    </citation>
    <scope>NUCLEOTIDE SEQUENCE</scope>
    <source>
        <strain evidence="1">CCMP147</strain>
    </source>
</reference>
<accession>A0A7R9VFU6</accession>
<sequence length="99" mass="11720">MLFYVIVDSIVKIFEHRGCIRFVLEYPFHRSVKHVRFHSDVCQSSTQRSWVSRGNKRIEISDRFEGNYLIVNIFHEVFDIGGLSDGFSNRPIDEDNRLK</sequence>
<dbReference type="AlphaFoldDB" id="A0A7R9VFU6"/>
<organism evidence="1">
    <name type="scientific">Pseudictyota dubia</name>
    <dbReference type="NCBI Taxonomy" id="2749911"/>
    <lineage>
        <taxon>Eukaryota</taxon>
        <taxon>Sar</taxon>
        <taxon>Stramenopiles</taxon>
        <taxon>Ochrophyta</taxon>
        <taxon>Bacillariophyta</taxon>
        <taxon>Mediophyceae</taxon>
        <taxon>Biddulphiophycidae</taxon>
        <taxon>Eupodiscales</taxon>
        <taxon>Odontellaceae</taxon>
        <taxon>Pseudictyota</taxon>
    </lineage>
</organism>
<gene>
    <name evidence="1" type="ORF">TDUB1175_LOCUS1918</name>
</gene>
<evidence type="ECO:0000313" key="1">
    <source>
        <dbReference type="EMBL" id="CAD8294363.1"/>
    </source>
</evidence>
<proteinExistence type="predicted"/>